<evidence type="ECO:0000313" key="2">
    <source>
        <dbReference type="EMBL" id="OGG88415.1"/>
    </source>
</evidence>
<reference evidence="2 3" key="1">
    <citation type="journal article" date="2016" name="Nat. Commun.">
        <title>Thousands of microbial genomes shed light on interconnected biogeochemical processes in an aquifer system.</title>
        <authorList>
            <person name="Anantharaman K."/>
            <person name="Brown C.T."/>
            <person name="Hug L.A."/>
            <person name="Sharon I."/>
            <person name="Castelle C.J."/>
            <person name="Probst A.J."/>
            <person name="Thomas B.C."/>
            <person name="Singh A."/>
            <person name="Wilkins M.J."/>
            <person name="Karaoz U."/>
            <person name="Brodie E.L."/>
            <person name="Williams K.H."/>
            <person name="Hubbard S.S."/>
            <person name="Banfield J.F."/>
        </authorList>
    </citation>
    <scope>NUCLEOTIDE SEQUENCE [LARGE SCALE GENOMIC DNA]</scope>
</reference>
<protein>
    <recommendedName>
        <fullName evidence="1">N-acetyltransferase domain-containing protein</fullName>
    </recommendedName>
</protein>
<dbReference type="Proteomes" id="UP000179230">
    <property type="component" value="Unassembled WGS sequence"/>
</dbReference>
<evidence type="ECO:0000313" key="3">
    <source>
        <dbReference type="Proteomes" id="UP000179230"/>
    </source>
</evidence>
<evidence type="ECO:0000259" key="1">
    <source>
        <dbReference type="PROSITE" id="PS51186"/>
    </source>
</evidence>
<organism evidence="2 3">
    <name type="scientific">Candidatus Kaiserbacteria bacterium RIFOXYD1_FULL_42_15</name>
    <dbReference type="NCBI Taxonomy" id="1798532"/>
    <lineage>
        <taxon>Bacteria</taxon>
        <taxon>Candidatus Kaiseribacteriota</taxon>
    </lineage>
</organism>
<gene>
    <name evidence="2" type="ORF">A2592_01210</name>
</gene>
<dbReference type="PANTHER" id="PTHR43415">
    <property type="entry name" value="SPERMIDINE N(1)-ACETYLTRANSFERASE"/>
    <property type="match status" value="1"/>
</dbReference>
<dbReference type="PROSITE" id="PS51186">
    <property type="entry name" value="GNAT"/>
    <property type="match status" value="1"/>
</dbReference>
<feature type="domain" description="N-acetyltransferase" evidence="1">
    <location>
        <begin position="45"/>
        <end position="199"/>
    </location>
</feature>
<sequence length="239" mass="27969">MASYKPRGFYEASNCSLTKESIMTNSNDDGTRLPPAVFFKLPNGGYMRPIDTNDAPYLYRWVNDPEIRPYLNRSEVEMFEEELDWIKGLPKRKHTNLVWMICDKDSERVGTMGLHSISWKDGTATTGAMFGNTAKQNQGIGQMAKMILLDYVFNVLNLRQIYSSVISYNLRSRAYSEKCGYVHFATYPNAIVRDGKYHDIWELLVTRQTWEPLWHEFCDKHKIESFEEMLKRHGNWPRE</sequence>
<dbReference type="EMBL" id="MFMT01000021">
    <property type="protein sequence ID" value="OGG88415.1"/>
    <property type="molecule type" value="Genomic_DNA"/>
</dbReference>
<dbReference type="PANTHER" id="PTHR43415:SF3">
    <property type="entry name" value="GNAT-FAMILY ACETYLTRANSFERASE"/>
    <property type="match status" value="1"/>
</dbReference>
<dbReference type="Pfam" id="PF13302">
    <property type="entry name" value="Acetyltransf_3"/>
    <property type="match status" value="1"/>
</dbReference>
<comment type="caution">
    <text evidence="2">The sequence shown here is derived from an EMBL/GenBank/DDBJ whole genome shotgun (WGS) entry which is preliminary data.</text>
</comment>
<dbReference type="InterPro" id="IPR000182">
    <property type="entry name" value="GNAT_dom"/>
</dbReference>
<accession>A0A1F6FRE1</accession>
<dbReference type="AlphaFoldDB" id="A0A1F6FRE1"/>
<dbReference type="GO" id="GO:0016747">
    <property type="term" value="F:acyltransferase activity, transferring groups other than amino-acyl groups"/>
    <property type="evidence" value="ECO:0007669"/>
    <property type="project" value="InterPro"/>
</dbReference>
<name>A0A1F6FRE1_9BACT</name>
<dbReference type="SUPFAM" id="SSF55729">
    <property type="entry name" value="Acyl-CoA N-acyltransferases (Nat)"/>
    <property type="match status" value="1"/>
</dbReference>
<proteinExistence type="predicted"/>
<dbReference type="Gene3D" id="3.40.630.30">
    <property type="match status" value="1"/>
</dbReference>
<dbReference type="InterPro" id="IPR016181">
    <property type="entry name" value="Acyl_CoA_acyltransferase"/>
</dbReference>